<accession>A0A6J4KGA1</accession>
<gene>
    <name evidence="1" type="ORF">AVDCRST_MAG40-562</name>
</gene>
<sequence length="25" mass="2805">AWAEARVRGRVMRLDEAVEYALGEG</sequence>
<evidence type="ECO:0000313" key="1">
    <source>
        <dbReference type="EMBL" id="CAA9304274.1"/>
    </source>
</evidence>
<organism evidence="1">
    <name type="scientific">uncultured Gemmatimonadaceae bacterium</name>
    <dbReference type="NCBI Taxonomy" id="246130"/>
    <lineage>
        <taxon>Bacteria</taxon>
        <taxon>Pseudomonadati</taxon>
        <taxon>Gemmatimonadota</taxon>
        <taxon>Gemmatimonadia</taxon>
        <taxon>Gemmatimonadales</taxon>
        <taxon>Gemmatimonadaceae</taxon>
        <taxon>environmental samples</taxon>
    </lineage>
</organism>
<dbReference type="EMBL" id="CADCTX010000162">
    <property type="protein sequence ID" value="CAA9304274.1"/>
    <property type="molecule type" value="Genomic_DNA"/>
</dbReference>
<name>A0A6J4KGA1_9BACT</name>
<reference evidence="1" key="1">
    <citation type="submission" date="2020-02" db="EMBL/GenBank/DDBJ databases">
        <authorList>
            <person name="Meier V. D."/>
        </authorList>
    </citation>
    <scope>NUCLEOTIDE SEQUENCE</scope>
    <source>
        <strain evidence="1">AVDCRST_MAG40</strain>
    </source>
</reference>
<dbReference type="AlphaFoldDB" id="A0A6J4KGA1"/>
<proteinExistence type="predicted"/>
<feature type="non-terminal residue" evidence="1">
    <location>
        <position position="1"/>
    </location>
</feature>
<protein>
    <submittedName>
        <fullName evidence="1">Uncharacterized protein</fullName>
    </submittedName>
</protein>